<dbReference type="Proteomes" id="UP000319931">
    <property type="component" value="Unassembled WGS sequence"/>
</dbReference>
<gene>
    <name evidence="3" type="ORF">EAH76_07675</name>
</gene>
<keyword evidence="1" id="KW-1133">Transmembrane helix</keyword>
<proteinExistence type="predicted"/>
<name>A0A502G074_9SPHN</name>
<protein>
    <submittedName>
        <fullName evidence="3">Pilus assembly protein TadG</fullName>
    </submittedName>
</protein>
<dbReference type="Gene3D" id="3.40.50.410">
    <property type="entry name" value="von Willebrand factor, type A domain"/>
    <property type="match status" value="2"/>
</dbReference>
<dbReference type="SUPFAM" id="SSF53300">
    <property type="entry name" value="vWA-like"/>
    <property type="match status" value="1"/>
</dbReference>
<dbReference type="OrthoDB" id="7522752at2"/>
<evidence type="ECO:0000313" key="3">
    <source>
        <dbReference type="EMBL" id="TPG54523.1"/>
    </source>
</evidence>
<feature type="transmembrane region" description="Helical" evidence="1">
    <location>
        <begin position="35"/>
        <end position="56"/>
    </location>
</feature>
<dbReference type="AlphaFoldDB" id="A0A502G074"/>
<evidence type="ECO:0000256" key="1">
    <source>
        <dbReference type="SAM" id="Phobius"/>
    </source>
</evidence>
<dbReference type="EMBL" id="RCZC01000002">
    <property type="protein sequence ID" value="TPG54523.1"/>
    <property type="molecule type" value="Genomic_DNA"/>
</dbReference>
<dbReference type="InterPro" id="IPR028087">
    <property type="entry name" value="Tad_N"/>
</dbReference>
<keyword evidence="1" id="KW-0472">Membrane</keyword>
<comment type="caution">
    <text evidence="3">The sequence shown here is derived from an EMBL/GenBank/DDBJ whole genome shotgun (WGS) entry which is preliminary data.</text>
</comment>
<keyword evidence="4" id="KW-1185">Reference proteome</keyword>
<accession>A0A502G074</accession>
<dbReference type="InterPro" id="IPR036465">
    <property type="entry name" value="vWFA_dom_sf"/>
</dbReference>
<reference evidence="3 4" key="1">
    <citation type="journal article" date="2019" name="Environ. Microbiol.">
        <title>Species interactions and distinct microbial communities in high Arctic permafrost affected cryosols are associated with the CH4 and CO2 gas fluxes.</title>
        <authorList>
            <person name="Altshuler I."/>
            <person name="Hamel J."/>
            <person name="Turney S."/>
            <person name="Magnuson E."/>
            <person name="Levesque R."/>
            <person name="Greer C."/>
            <person name="Whyte L.G."/>
        </authorList>
    </citation>
    <scope>NUCLEOTIDE SEQUENCE [LARGE SCALE GENOMIC DNA]</scope>
    <source>
        <strain evidence="3 4">E6.1</strain>
    </source>
</reference>
<keyword evidence="1" id="KW-0812">Transmembrane</keyword>
<feature type="domain" description="Putative Flp pilus-assembly TadG-like N-terminal" evidence="2">
    <location>
        <begin position="33"/>
        <end position="77"/>
    </location>
</feature>
<organism evidence="3 4">
    <name type="scientific">Sphingomonas glacialis</name>
    <dbReference type="NCBI Taxonomy" id="658225"/>
    <lineage>
        <taxon>Bacteria</taxon>
        <taxon>Pseudomonadati</taxon>
        <taxon>Pseudomonadota</taxon>
        <taxon>Alphaproteobacteria</taxon>
        <taxon>Sphingomonadales</taxon>
        <taxon>Sphingomonadaceae</taxon>
        <taxon>Sphingomonas</taxon>
    </lineage>
</organism>
<dbReference type="Pfam" id="PF13400">
    <property type="entry name" value="Tad"/>
    <property type="match status" value="1"/>
</dbReference>
<evidence type="ECO:0000259" key="2">
    <source>
        <dbReference type="Pfam" id="PF13400"/>
    </source>
</evidence>
<sequence>MRDGWMAKANSVRTMGIARLLRCLSCLRRDVAGNALAIMAAALIPMAGMVGGAIDISRMYIIKTRMQHACDAGALAGRKQMGGGIWGTDDNTVAEKFYDANFPANGYGSTGTTRSFAESGGTVTGTATATVPMTLMRVLGVNTQSLAVSCDSEMRLPNTDVMFVLDVTGSMNCTATSTTCTNNNGVPATGSKIDGLKTAVKCFFEIVARLKTNATCATTNATGGTGNQVQIRFGFMPYASNVNVGYLLPPAYLADSWSYQSRKFVSSSWSAWSAYSQSNSTQNGTCTVARSDTATTQYKVDKTSSSSYSGTNYYCTQSYRTLTVTWHYGKIAQPVSALKSGSTWNTSLTLPIGAGGADRSITWDGCIQERPTVATTNYTPIPSTAYDLNIDLVPTAGNSNSLWGPSLPDAIYLRNISNSYNQATNTESDSTNDYYNSSDDYCPTAAKKLQSWSDAASFDQYVDSLVAQGNTYHDIGMLWGARFMSPTGIFAPENAVTQPNGSYSGGADIQRHMIFMTDGDSTSNPCDYNAYGVPFYDQKQTTDVGLAQNCGTNRQTLIDQINLRLAALCTSVKNKNITLWVISFGNGTNTDTESRLQTCATSPSYYFKAADSAALQTQFAAIANKISALRLTK</sequence>
<evidence type="ECO:0000313" key="4">
    <source>
        <dbReference type="Proteomes" id="UP000319931"/>
    </source>
</evidence>